<evidence type="ECO:0000313" key="4">
    <source>
        <dbReference type="Proteomes" id="UP000178319"/>
    </source>
</evidence>
<evidence type="ECO:0000256" key="2">
    <source>
        <dbReference type="SAM" id="Phobius"/>
    </source>
</evidence>
<reference evidence="3 4" key="1">
    <citation type="journal article" date="2016" name="Nat. Commun.">
        <title>Thousands of microbial genomes shed light on interconnected biogeochemical processes in an aquifer system.</title>
        <authorList>
            <person name="Anantharaman K."/>
            <person name="Brown C.T."/>
            <person name="Hug L.A."/>
            <person name="Sharon I."/>
            <person name="Castelle C.J."/>
            <person name="Probst A.J."/>
            <person name="Thomas B.C."/>
            <person name="Singh A."/>
            <person name="Wilkins M.J."/>
            <person name="Karaoz U."/>
            <person name="Brodie E.L."/>
            <person name="Williams K.H."/>
            <person name="Hubbard S.S."/>
            <person name="Banfield J.F."/>
        </authorList>
    </citation>
    <scope>NUCLEOTIDE SEQUENCE [LARGE SCALE GENOMIC DNA]</scope>
</reference>
<evidence type="ECO:0000313" key="3">
    <source>
        <dbReference type="EMBL" id="OGY11932.1"/>
    </source>
</evidence>
<proteinExistence type="predicted"/>
<dbReference type="AlphaFoldDB" id="A0A1G1V9P7"/>
<dbReference type="InterPro" id="IPR051441">
    <property type="entry name" value="SelW_related"/>
</dbReference>
<feature type="transmembrane region" description="Helical" evidence="2">
    <location>
        <begin position="242"/>
        <end position="263"/>
    </location>
</feature>
<dbReference type="EMBL" id="MHBZ01000009">
    <property type="protein sequence ID" value="OGY11932.1"/>
    <property type="molecule type" value="Genomic_DNA"/>
</dbReference>
<organism evidence="3 4">
    <name type="scientific">Candidatus Blackburnbacteria bacterium RIFCSPHIGHO2_02_FULL_44_20</name>
    <dbReference type="NCBI Taxonomy" id="1797516"/>
    <lineage>
        <taxon>Bacteria</taxon>
        <taxon>Candidatus Blackburniibacteriota</taxon>
    </lineage>
</organism>
<protein>
    <submittedName>
        <fullName evidence="3">Uncharacterized protein</fullName>
    </submittedName>
</protein>
<dbReference type="Proteomes" id="UP000178319">
    <property type="component" value="Unassembled WGS sequence"/>
</dbReference>
<feature type="region of interest" description="Disordered" evidence="1">
    <location>
        <begin position="129"/>
        <end position="202"/>
    </location>
</feature>
<feature type="compositionally biased region" description="Pro residues" evidence="1">
    <location>
        <begin position="167"/>
        <end position="189"/>
    </location>
</feature>
<keyword evidence="2" id="KW-1133">Transmembrane helix</keyword>
<sequence length="270" mass="28181">MGLVLFILYTKEASAAFSISGAPSSVSYDEEFQVTVALTIGGSAGNTYYLRGALYHADASSSYFGYTKDTSGSWYNGSPSPIDHTKYYQITMDSSGAWNGTISVKNDSSSSYFIGANSYNLKMGRYTSSGSGPTWSDNSLTLSIGAAPTATPTPTPTSGPTSTPTPTITPTPTPTPTSKPTPTPTPKNTPTPTSTIKPTPTPNEIEEQVLGTQEEVTPTPTGIVEAETASPSSTTTNWKNSALAAAFIIPGVVLIGFSGYSLLKPKTLDP</sequence>
<dbReference type="PANTHER" id="PTHR15124:SF27">
    <property type="entry name" value="MIGRATION AND INVASION ENHANCER 1"/>
    <property type="match status" value="1"/>
</dbReference>
<feature type="compositionally biased region" description="Polar residues" evidence="1">
    <location>
        <begin position="129"/>
        <end position="142"/>
    </location>
</feature>
<dbReference type="PANTHER" id="PTHR15124">
    <property type="entry name" value="SELENOPROTEIN W"/>
    <property type="match status" value="1"/>
</dbReference>
<dbReference type="STRING" id="1797516.A3D26_03000"/>
<name>A0A1G1V9P7_9BACT</name>
<accession>A0A1G1V9P7</accession>
<keyword evidence="2" id="KW-0812">Transmembrane</keyword>
<evidence type="ECO:0000256" key="1">
    <source>
        <dbReference type="SAM" id="MobiDB-lite"/>
    </source>
</evidence>
<comment type="caution">
    <text evidence="3">The sequence shown here is derived from an EMBL/GenBank/DDBJ whole genome shotgun (WGS) entry which is preliminary data.</text>
</comment>
<keyword evidence="2" id="KW-0472">Membrane</keyword>
<gene>
    <name evidence="3" type="ORF">A3D26_03000</name>
</gene>